<dbReference type="EC" id="5.2.1.8" evidence="2"/>
<evidence type="ECO:0000256" key="4">
    <source>
        <dbReference type="ARBA" id="ARBA00022803"/>
    </source>
</evidence>
<dbReference type="Gene3D" id="1.25.40.10">
    <property type="entry name" value="Tetratricopeptide repeat domain"/>
    <property type="match status" value="1"/>
</dbReference>
<dbReference type="InterPro" id="IPR029000">
    <property type="entry name" value="Cyclophilin-like_dom_sf"/>
</dbReference>
<dbReference type="GO" id="GO:0005829">
    <property type="term" value="C:cytosol"/>
    <property type="evidence" value="ECO:0007669"/>
    <property type="project" value="TreeGrafter"/>
</dbReference>
<keyword evidence="6" id="KW-0413">Isomerase</keyword>
<comment type="caution">
    <text evidence="9">The sequence shown here is derived from an EMBL/GenBank/DDBJ whole genome shotgun (WGS) entry which is preliminary data.</text>
</comment>
<accession>A0A5J5D1R6</accession>
<dbReference type="GO" id="GO:0016018">
    <property type="term" value="F:cyclosporin A binding"/>
    <property type="evidence" value="ECO:0007669"/>
    <property type="project" value="TreeGrafter"/>
</dbReference>
<reference evidence="9 10" key="1">
    <citation type="submission" date="2019-08" db="EMBL/GenBank/DDBJ databases">
        <title>A chromosome-level genome assembly, high-density linkage maps, and genome scans reveal the genomic architecture of hybrid incompatibilities underlying speciation via character displacement in darters (Percidae: Etheostominae).</title>
        <authorList>
            <person name="Moran R.L."/>
            <person name="Catchen J.M."/>
            <person name="Fuller R.C."/>
        </authorList>
    </citation>
    <scope>NUCLEOTIDE SEQUENCE [LARGE SCALE GENOMIC DNA]</scope>
    <source>
        <strain evidence="9">EspeVRDwgs_2016</strain>
        <tissue evidence="9">Muscle</tissue>
    </source>
</reference>
<dbReference type="PANTHER" id="PTHR11071:SF561">
    <property type="entry name" value="PEPTIDYL-PROLYL CIS-TRANS ISOMERASE D-RELATED"/>
    <property type="match status" value="1"/>
</dbReference>
<dbReference type="SMART" id="SM00028">
    <property type="entry name" value="TPR"/>
    <property type="match status" value="3"/>
</dbReference>
<dbReference type="FunFam" id="1.25.40.10:FF:000029">
    <property type="entry name" value="peptidyl-prolyl cis-trans isomerase D"/>
    <property type="match status" value="1"/>
</dbReference>
<dbReference type="InterPro" id="IPR002130">
    <property type="entry name" value="Cyclophilin-type_PPIase_dom"/>
</dbReference>
<keyword evidence="4" id="KW-0802">TPR repeat</keyword>
<dbReference type="Proteomes" id="UP000327493">
    <property type="component" value="Chromosome 10"/>
</dbReference>
<evidence type="ECO:0000313" key="9">
    <source>
        <dbReference type="EMBL" id="KAA8588632.1"/>
    </source>
</evidence>
<evidence type="ECO:0000256" key="7">
    <source>
        <dbReference type="SAM" id="MobiDB-lite"/>
    </source>
</evidence>
<feature type="region of interest" description="Disordered" evidence="7">
    <location>
        <begin position="158"/>
        <end position="184"/>
    </location>
</feature>
<name>A0A5J5D1R6_9PERO</name>
<dbReference type="GO" id="GO:0003755">
    <property type="term" value="F:peptidyl-prolyl cis-trans isomerase activity"/>
    <property type="evidence" value="ECO:0007669"/>
    <property type="project" value="UniProtKB-KW"/>
</dbReference>
<proteinExistence type="predicted"/>
<evidence type="ECO:0000313" key="10">
    <source>
        <dbReference type="Proteomes" id="UP000327493"/>
    </source>
</evidence>
<sequence length="410" mass="44664">MSHPVPSDKPSNPENPRVFFDVDIGGERAGRIVLELFADITPKTAENFRALCTGEKGTGKSTGKPLHFKGCPFHRRVTGEKVTIMHDKVGLLSMANAGPNTNGSQFFITTVPTPHLDDKHVVFGQVLKGMGIVKMLESIETNEDAPVKPCAIGDCGEHKDGDSWGTGPRDGSGDTHPDFPEDSDVDFKDVDKVLSVAEDVKNIGNSLFKNQDWKAAVNKYSKALRYLEVSGELLEEAAQQKLEPTALSCFLNTAACNLKMQLWQDALESCNEALELDQANTKALFRRAQAWQGLKENSKAMIDLKKAQGIAPEDKEAMVAYLQGRNVARARRIWPGYFLPGRCHSLGLSAVTLGKMASAASMPLFMAVWVPLIFGTFMKPGLQPISSPPGKCGSYRGMMFPALELPKGAQ</sequence>
<protein>
    <recommendedName>
        <fullName evidence="2">peptidylprolyl isomerase</fullName>
        <ecNumber evidence="2">5.2.1.8</ecNumber>
    </recommendedName>
</protein>
<dbReference type="SUPFAM" id="SSF48452">
    <property type="entry name" value="TPR-like"/>
    <property type="match status" value="1"/>
</dbReference>
<dbReference type="PANTHER" id="PTHR11071">
    <property type="entry name" value="PEPTIDYL-PROLYL CIS-TRANS ISOMERASE"/>
    <property type="match status" value="1"/>
</dbReference>
<feature type="domain" description="PPIase cyclophilin-type" evidence="8">
    <location>
        <begin position="19"/>
        <end position="157"/>
    </location>
</feature>
<feature type="compositionally biased region" description="Basic and acidic residues" evidence="7">
    <location>
        <begin position="171"/>
        <end position="184"/>
    </location>
</feature>
<dbReference type="PRINTS" id="PR00153">
    <property type="entry name" value="CSAPPISMRASE"/>
</dbReference>
<dbReference type="InterPro" id="IPR019734">
    <property type="entry name" value="TPR_rpt"/>
</dbReference>
<dbReference type="AlphaFoldDB" id="A0A5J5D1R6"/>
<dbReference type="Pfam" id="PF00160">
    <property type="entry name" value="Pro_isomerase"/>
    <property type="match status" value="2"/>
</dbReference>
<evidence type="ECO:0000256" key="6">
    <source>
        <dbReference type="ARBA" id="ARBA00023235"/>
    </source>
</evidence>
<dbReference type="PROSITE" id="PS50072">
    <property type="entry name" value="CSA_PPIASE_2"/>
    <property type="match status" value="1"/>
</dbReference>
<comment type="catalytic activity">
    <reaction evidence="1">
        <text>[protein]-peptidylproline (omega=180) = [protein]-peptidylproline (omega=0)</text>
        <dbReference type="Rhea" id="RHEA:16237"/>
        <dbReference type="Rhea" id="RHEA-COMP:10747"/>
        <dbReference type="Rhea" id="RHEA-COMP:10748"/>
        <dbReference type="ChEBI" id="CHEBI:83833"/>
        <dbReference type="ChEBI" id="CHEBI:83834"/>
        <dbReference type="EC" id="5.2.1.8"/>
    </reaction>
</comment>
<dbReference type="Gene3D" id="2.40.100.10">
    <property type="entry name" value="Cyclophilin-like"/>
    <property type="match status" value="2"/>
</dbReference>
<evidence type="ECO:0000256" key="2">
    <source>
        <dbReference type="ARBA" id="ARBA00013194"/>
    </source>
</evidence>
<dbReference type="EMBL" id="VOFY01000010">
    <property type="protein sequence ID" value="KAA8588632.1"/>
    <property type="molecule type" value="Genomic_DNA"/>
</dbReference>
<evidence type="ECO:0000256" key="3">
    <source>
        <dbReference type="ARBA" id="ARBA00022737"/>
    </source>
</evidence>
<dbReference type="GO" id="GO:0006457">
    <property type="term" value="P:protein folding"/>
    <property type="evidence" value="ECO:0007669"/>
    <property type="project" value="TreeGrafter"/>
</dbReference>
<evidence type="ECO:0000256" key="5">
    <source>
        <dbReference type="ARBA" id="ARBA00023110"/>
    </source>
</evidence>
<feature type="non-terminal residue" evidence="9">
    <location>
        <position position="410"/>
    </location>
</feature>
<keyword evidence="5" id="KW-0697">Rotamase</keyword>
<keyword evidence="10" id="KW-1185">Reference proteome</keyword>
<evidence type="ECO:0000259" key="8">
    <source>
        <dbReference type="PROSITE" id="PS50072"/>
    </source>
</evidence>
<keyword evidence="3" id="KW-0677">Repeat</keyword>
<dbReference type="SUPFAM" id="SSF50891">
    <property type="entry name" value="Cyclophilin-like"/>
    <property type="match status" value="1"/>
</dbReference>
<dbReference type="InterPro" id="IPR011990">
    <property type="entry name" value="TPR-like_helical_dom_sf"/>
</dbReference>
<evidence type="ECO:0000256" key="1">
    <source>
        <dbReference type="ARBA" id="ARBA00000971"/>
    </source>
</evidence>
<organism evidence="9 10">
    <name type="scientific">Etheostoma spectabile</name>
    <name type="common">orangethroat darter</name>
    <dbReference type="NCBI Taxonomy" id="54343"/>
    <lineage>
        <taxon>Eukaryota</taxon>
        <taxon>Metazoa</taxon>
        <taxon>Chordata</taxon>
        <taxon>Craniata</taxon>
        <taxon>Vertebrata</taxon>
        <taxon>Euteleostomi</taxon>
        <taxon>Actinopterygii</taxon>
        <taxon>Neopterygii</taxon>
        <taxon>Teleostei</taxon>
        <taxon>Neoteleostei</taxon>
        <taxon>Acanthomorphata</taxon>
        <taxon>Eupercaria</taxon>
        <taxon>Perciformes</taxon>
        <taxon>Percoidei</taxon>
        <taxon>Percidae</taxon>
        <taxon>Etheostomatinae</taxon>
        <taxon>Etheostoma</taxon>
    </lineage>
</organism>
<gene>
    <name evidence="9" type="ORF">FQN60_009977</name>
</gene>